<dbReference type="GO" id="GO:0016787">
    <property type="term" value="F:hydrolase activity"/>
    <property type="evidence" value="ECO:0007669"/>
    <property type="project" value="UniProtKB-KW"/>
</dbReference>
<evidence type="ECO:0000259" key="2">
    <source>
        <dbReference type="Pfam" id="PF00144"/>
    </source>
</evidence>
<feature type="signal peptide" evidence="1">
    <location>
        <begin position="1"/>
        <end position="20"/>
    </location>
</feature>
<keyword evidence="5" id="KW-1185">Reference proteome</keyword>
<dbReference type="InterPro" id="IPR021860">
    <property type="entry name" value="Peptidase_S12_Pab87-rel_C"/>
</dbReference>
<evidence type="ECO:0000313" key="5">
    <source>
        <dbReference type="Proteomes" id="UP001139369"/>
    </source>
</evidence>
<evidence type="ECO:0000256" key="1">
    <source>
        <dbReference type="SAM" id="SignalP"/>
    </source>
</evidence>
<evidence type="ECO:0000259" key="3">
    <source>
        <dbReference type="Pfam" id="PF11954"/>
    </source>
</evidence>
<dbReference type="AlphaFoldDB" id="A0A9X2AN38"/>
<dbReference type="Proteomes" id="UP001139369">
    <property type="component" value="Unassembled WGS sequence"/>
</dbReference>
<dbReference type="EMBL" id="JAKQYM010000006">
    <property type="protein sequence ID" value="MCI2229514.1"/>
    <property type="molecule type" value="Genomic_DNA"/>
</dbReference>
<accession>A0A9X2AN38</accession>
<dbReference type="Pfam" id="PF11954">
    <property type="entry name" value="DUF3471"/>
    <property type="match status" value="1"/>
</dbReference>
<evidence type="ECO:0000313" key="4">
    <source>
        <dbReference type="EMBL" id="MCI2229514.1"/>
    </source>
</evidence>
<protein>
    <submittedName>
        <fullName evidence="4">Serine hydrolase</fullName>
    </submittedName>
</protein>
<gene>
    <name evidence="4" type="ORF">MC378_10080</name>
</gene>
<keyword evidence="4" id="KW-0378">Hydrolase</keyword>
<dbReference type="InterPro" id="IPR001466">
    <property type="entry name" value="Beta-lactam-related"/>
</dbReference>
<keyword evidence="1" id="KW-0732">Signal</keyword>
<feature type="domain" description="Beta-lactamase-related" evidence="2">
    <location>
        <begin position="27"/>
        <end position="361"/>
    </location>
</feature>
<sequence length="516" mass="58262">MKFIKSLFLTFLFATTGLVAQIKEQVLDDLVKNTLTTFDVPGISVGIIKDGKIVYAKGQGVRSLTNKKDMNENTLVGIASNSKGFTCFSLAMMIDQGKLNWDDKVRKYIPEFQMHDAWVTENFTIRDLVTHRSGLGLGAGDLMFLPENNDFTTQDIIHNVKYLKPSSKFRTDFKYNNNMFIIAGEVLKRVSGLSWEEFIETKIMKPVGMINSKASYSRVTDKSNIIDAHTRADGKVVQIPHDWSETANPAGGILSNVKDMLTWANFLMNDAVTKDGKRLLSAKQFHELWQLQTPLKVAKNDAYNSNFRGYGLGWFLTDVKGGHKQVYHTGGLIGTVTQFTMIPDLDLGIIVLTNQMNGSAFNTITNTIKDAYLGYKDRNWLKKLGTNNANYLKYNDSIKANVYKKVALAKADKSLPKPKQIVGTYNDDWFGNMIITHDGTKYSIKCERSATLFGELLPYNQTTYVVKWNNRSYDADQFMQFTFDETANAKSATMKQIAPITDFSFDFQDLNLKKVD</sequence>
<name>A0A9X2AN38_9FLAO</name>
<reference evidence="4" key="1">
    <citation type="submission" date="2022-02" db="EMBL/GenBank/DDBJ databases">
        <title>Polaribacter sp. MSW13, isolated from seawater.</title>
        <authorList>
            <person name="Kristyanto S."/>
            <person name="Jung J."/>
            <person name="Jeon C.O."/>
        </authorList>
    </citation>
    <scope>NUCLEOTIDE SEQUENCE</scope>
    <source>
        <strain evidence="4">MSW13</strain>
    </source>
</reference>
<dbReference type="InterPro" id="IPR012338">
    <property type="entry name" value="Beta-lactam/transpept-like"/>
</dbReference>
<dbReference type="PANTHER" id="PTHR46825">
    <property type="entry name" value="D-ALANYL-D-ALANINE-CARBOXYPEPTIDASE/ENDOPEPTIDASE AMPH"/>
    <property type="match status" value="1"/>
</dbReference>
<dbReference type="Gene3D" id="2.40.128.600">
    <property type="match status" value="1"/>
</dbReference>
<feature type="chain" id="PRO_5040759683" evidence="1">
    <location>
        <begin position="21"/>
        <end position="516"/>
    </location>
</feature>
<dbReference type="RefSeq" id="WP_242178634.1">
    <property type="nucleotide sequence ID" value="NZ_JAKQYM010000006.1"/>
</dbReference>
<dbReference type="Pfam" id="PF00144">
    <property type="entry name" value="Beta-lactamase"/>
    <property type="match status" value="1"/>
</dbReference>
<dbReference type="Gene3D" id="3.40.710.10">
    <property type="entry name" value="DD-peptidase/beta-lactamase superfamily"/>
    <property type="match status" value="1"/>
</dbReference>
<comment type="caution">
    <text evidence="4">The sequence shown here is derived from an EMBL/GenBank/DDBJ whole genome shotgun (WGS) entry which is preliminary data.</text>
</comment>
<dbReference type="PANTHER" id="PTHR46825:SF15">
    <property type="entry name" value="BETA-LACTAMASE-RELATED DOMAIN-CONTAINING PROTEIN"/>
    <property type="match status" value="1"/>
</dbReference>
<proteinExistence type="predicted"/>
<dbReference type="InterPro" id="IPR050491">
    <property type="entry name" value="AmpC-like"/>
</dbReference>
<feature type="domain" description="Peptidase S12 Pab87-related C-terminal" evidence="3">
    <location>
        <begin position="422"/>
        <end position="514"/>
    </location>
</feature>
<organism evidence="4 5">
    <name type="scientific">Polaribacter marinus</name>
    <dbReference type="NCBI Taxonomy" id="2916838"/>
    <lineage>
        <taxon>Bacteria</taxon>
        <taxon>Pseudomonadati</taxon>
        <taxon>Bacteroidota</taxon>
        <taxon>Flavobacteriia</taxon>
        <taxon>Flavobacteriales</taxon>
        <taxon>Flavobacteriaceae</taxon>
    </lineage>
</organism>
<dbReference type="SUPFAM" id="SSF56601">
    <property type="entry name" value="beta-lactamase/transpeptidase-like"/>
    <property type="match status" value="1"/>
</dbReference>